<keyword evidence="2" id="KW-0472">Membrane</keyword>
<keyword evidence="4" id="KW-1185">Reference proteome</keyword>
<feature type="region of interest" description="Disordered" evidence="1">
    <location>
        <begin position="1"/>
        <end position="94"/>
    </location>
</feature>
<evidence type="ECO:0000256" key="2">
    <source>
        <dbReference type="SAM" id="Phobius"/>
    </source>
</evidence>
<evidence type="ECO:0000256" key="1">
    <source>
        <dbReference type="SAM" id="MobiDB-lite"/>
    </source>
</evidence>
<name>A0A0D2LAJ7_HYPSF</name>
<dbReference type="EMBL" id="KN817538">
    <property type="protein sequence ID" value="KJA24227.1"/>
    <property type="molecule type" value="Genomic_DNA"/>
</dbReference>
<organism evidence="3 4">
    <name type="scientific">Hypholoma sublateritium (strain FD-334 SS-4)</name>
    <dbReference type="NCBI Taxonomy" id="945553"/>
    <lineage>
        <taxon>Eukaryota</taxon>
        <taxon>Fungi</taxon>
        <taxon>Dikarya</taxon>
        <taxon>Basidiomycota</taxon>
        <taxon>Agaricomycotina</taxon>
        <taxon>Agaricomycetes</taxon>
        <taxon>Agaricomycetidae</taxon>
        <taxon>Agaricales</taxon>
        <taxon>Agaricineae</taxon>
        <taxon>Strophariaceae</taxon>
        <taxon>Hypholoma</taxon>
    </lineage>
</organism>
<dbReference type="AlphaFoldDB" id="A0A0D2LAJ7"/>
<reference evidence="4" key="1">
    <citation type="submission" date="2014-04" db="EMBL/GenBank/DDBJ databases">
        <title>Evolutionary Origins and Diversification of the Mycorrhizal Mutualists.</title>
        <authorList>
            <consortium name="DOE Joint Genome Institute"/>
            <consortium name="Mycorrhizal Genomics Consortium"/>
            <person name="Kohler A."/>
            <person name="Kuo A."/>
            <person name="Nagy L.G."/>
            <person name="Floudas D."/>
            <person name="Copeland A."/>
            <person name="Barry K.W."/>
            <person name="Cichocki N."/>
            <person name="Veneault-Fourrey C."/>
            <person name="LaButti K."/>
            <person name="Lindquist E.A."/>
            <person name="Lipzen A."/>
            <person name="Lundell T."/>
            <person name="Morin E."/>
            <person name="Murat C."/>
            <person name="Riley R."/>
            <person name="Ohm R."/>
            <person name="Sun H."/>
            <person name="Tunlid A."/>
            <person name="Henrissat B."/>
            <person name="Grigoriev I.V."/>
            <person name="Hibbett D.S."/>
            <person name="Martin F."/>
        </authorList>
    </citation>
    <scope>NUCLEOTIDE SEQUENCE [LARGE SCALE GENOMIC DNA]</scope>
    <source>
        <strain evidence="4">FD-334 SS-4</strain>
    </source>
</reference>
<feature type="transmembrane region" description="Helical" evidence="2">
    <location>
        <begin position="118"/>
        <end position="140"/>
    </location>
</feature>
<keyword evidence="2" id="KW-1133">Transmembrane helix</keyword>
<dbReference type="Proteomes" id="UP000054270">
    <property type="component" value="Unassembled WGS sequence"/>
</dbReference>
<protein>
    <submittedName>
        <fullName evidence="3">Uncharacterized protein</fullName>
    </submittedName>
</protein>
<sequence length="141" mass="15942">MAPLRYPGMGHPGRVRATAPCPRDRDNNISHPLGNCTSSSASRRAHTSHAPARGRPDVINSGHRWRLRWHPRYTTARPTSRATLQRPPPPIRPRGIFLPSRKHRDGRLRARARARGRVGACMIWATLAYSYLVSAVRVVYR</sequence>
<evidence type="ECO:0000313" key="3">
    <source>
        <dbReference type="EMBL" id="KJA24227.1"/>
    </source>
</evidence>
<gene>
    <name evidence="3" type="ORF">HYPSUDRAFT_537923</name>
</gene>
<proteinExistence type="predicted"/>
<keyword evidence="2" id="KW-0812">Transmembrane</keyword>
<evidence type="ECO:0000313" key="4">
    <source>
        <dbReference type="Proteomes" id="UP000054270"/>
    </source>
</evidence>
<accession>A0A0D2LAJ7</accession>